<evidence type="ECO:0000256" key="1">
    <source>
        <dbReference type="ARBA" id="ARBA00004141"/>
    </source>
</evidence>
<name>A0ABQ5ZY06_9GAMM</name>
<dbReference type="PANTHER" id="PTHR11629:SF63">
    <property type="entry name" value="V-TYPE PROTON ATPASE SUBUNIT A"/>
    <property type="match status" value="1"/>
</dbReference>
<keyword evidence="3" id="KW-0813">Transport</keyword>
<organism evidence="10 11">
    <name type="scientific">Marinospirillum insulare</name>
    <dbReference type="NCBI Taxonomy" id="217169"/>
    <lineage>
        <taxon>Bacteria</taxon>
        <taxon>Pseudomonadati</taxon>
        <taxon>Pseudomonadota</taxon>
        <taxon>Gammaproteobacteria</taxon>
        <taxon>Oceanospirillales</taxon>
        <taxon>Oceanospirillaceae</taxon>
        <taxon>Marinospirillum</taxon>
    </lineage>
</organism>
<sequence length="593" mass="66278">MSILQLKKASLIGLTENKMHTLDKLQKLGLMHIIPLQELSSQRIEEDEEVNPELLKRSLQYLLSCPNKRRQVTQEKQFNLKKVISAVEKNHSERLSLLEERDFLEKRIKDLEPWGDFVLPDLNDLNQQRFWFYLVPNFKMKEVEALSLPWTVVHQGNRNSYLVVVSPEEPAANLLPVARTHTGYIPISQLREKLEEAEIALEATEAEREALTRWTYLLQRSIASTADASLLSEVANQSLDFDEVFALQGWLAERDLDQLQMFAEQQGLVLLTEDPEDEELPPTYMDNSERVGGGQEVVSFFQTPGYRSWDPSRVVFFSFVSFFAIIMSDAGYSLILGGIIAYYWKAMSRTETHRRLRAMGAALAGAGFIWGVMVGGYFGASAPLPFLGSLKVLDVNDFDTMMTLSICIGAAHLILGNLMMAWVRRKSTQALSSVGWALAVFVALLGWIFGFSNLYWGVFAAGLVMVLLFSGEKTNVSLATLVAGLLALTNLTKIFGDVLSYLRLFALGLASASLALTFNQLAADVGAALPGIGLLLQVLILIIGHLLNFVLTVVSGVIHGLRLNLIEFYNWSLADEGYPFQPFAKQEVIPWTT</sequence>
<feature type="transmembrane region" description="Helical" evidence="9">
    <location>
        <begin position="400"/>
        <end position="423"/>
    </location>
</feature>
<evidence type="ECO:0000256" key="5">
    <source>
        <dbReference type="ARBA" id="ARBA00022989"/>
    </source>
</evidence>
<feature type="transmembrane region" description="Helical" evidence="9">
    <location>
        <begin position="501"/>
        <end position="522"/>
    </location>
</feature>
<dbReference type="PANTHER" id="PTHR11629">
    <property type="entry name" value="VACUOLAR PROTON ATPASES"/>
    <property type="match status" value="1"/>
</dbReference>
<feature type="transmembrane region" description="Helical" evidence="9">
    <location>
        <begin position="356"/>
        <end position="380"/>
    </location>
</feature>
<evidence type="ECO:0000313" key="10">
    <source>
        <dbReference type="EMBL" id="GLR63541.1"/>
    </source>
</evidence>
<evidence type="ECO:0000256" key="7">
    <source>
        <dbReference type="ARBA" id="ARBA00023136"/>
    </source>
</evidence>
<gene>
    <name evidence="10" type="ORF">GCM10007878_09760</name>
</gene>
<feature type="transmembrane region" description="Helical" evidence="9">
    <location>
        <begin position="454"/>
        <end position="471"/>
    </location>
</feature>
<comment type="caution">
    <text evidence="10">The sequence shown here is derived from an EMBL/GenBank/DDBJ whole genome shotgun (WGS) entry which is preliminary data.</text>
</comment>
<comment type="similarity">
    <text evidence="2">Belongs to the V-ATPase 116 kDa subunit family.</text>
</comment>
<dbReference type="InterPro" id="IPR002490">
    <property type="entry name" value="V-ATPase_116kDa_su"/>
</dbReference>
<dbReference type="Proteomes" id="UP001156682">
    <property type="component" value="Unassembled WGS sequence"/>
</dbReference>
<feature type="transmembrane region" description="Helical" evidence="9">
    <location>
        <begin position="534"/>
        <end position="558"/>
    </location>
</feature>
<protein>
    <submittedName>
        <fullName evidence="10">V-type ATP synthase subunit I</fullName>
    </submittedName>
</protein>
<keyword evidence="7 9" id="KW-0472">Membrane</keyword>
<accession>A0ABQ5ZY06</accession>
<evidence type="ECO:0000256" key="9">
    <source>
        <dbReference type="SAM" id="Phobius"/>
    </source>
</evidence>
<evidence type="ECO:0000256" key="8">
    <source>
        <dbReference type="SAM" id="Coils"/>
    </source>
</evidence>
<keyword evidence="4 9" id="KW-0812">Transmembrane</keyword>
<keyword evidence="11" id="KW-1185">Reference proteome</keyword>
<dbReference type="EMBL" id="BSOR01000016">
    <property type="protein sequence ID" value="GLR63541.1"/>
    <property type="molecule type" value="Genomic_DNA"/>
</dbReference>
<evidence type="ECO:0000313" key="11">
    <source>
        <dbReference type="Proteomes" id="UP001156682"/>
    </source>
</evidence>
<reference evidence="11" key="1">
    <citation type="journal article" date="2019" name="Int. J. Syst. Evol. Microbiol.">
        <title>The Global Catalogue of Microorganisms (GCM) 10K type strain sequencing project: providing services to taxonomists for standard genome sequencing and annotation.</title>
        <authorList>
            <consortium name="The Broad Institute Genomics Platform"/>
            <consortium name="The Broad Institute Genome Sequencing Center for Infectious Disease"/>
            <person name="Wu L."/>
            <person name="Ma J."/>
        </authorList>
    </citation>
    <scope>NUCLEOTIDE SEQUENCE [LARGE SCALE GENOMIC DNA]</scope>
    <source>
        <strain evidence="11">NBRC 100033</strain>
    </source>
</reference>
<feature type="transmembrane region" description="Helical" evidence="9">
    <location>
        <begin position="314"/>
        <end position="344"/>
    </location>
</feature>
<evidence type="ECO:0000256" key="4">
    <source>
        <dbReference type="ARBA" id="ARBA00022692"/>
    </source>
</evidence>
<evidence type="ECO:0000256" key="2">
    <source>
        <dbReference type="ARBA" id="ARBA00009904"/>
    </source>
</evidence>
<feature type="transmembrane region" description="Helical" evidence="9">
    <location>
        <begin position="430"/>
        <end position="448"/>
    </location>
</feature>
<comment type="subcellular location">
    <subcellularLocation>
        <location evidence="1">Membrane</location>
        <topology evidence="1">Multi-pass membrane protein</topology>
    </subcellularLocation>
</comment>
<keyword evidence="8" id="KW-0175">Coiled coil</keyword>
<proteinExistence type="inferred from homology"/>
<keyword evidence="6" id="KW-0406">Ion transport</keyword>
<feature type="coiled-coil region" evidence="8">
    <location>
        <begin position="187"/>
        <end position="214"/>
    </location>
</feature>
<dbReference type="RefSeq" id="WP_027849882.1">
    <property type="nucleotide sequence ID" value="NZ_BSOR01000016.1"/>
</dbReference>
<evidence type="ECO:0000256" key="6">
    <source>
        <dbReference type="ARBA" id="ARBA00023065"/>
    </source>
</evidence>
<evidence type="ECO:0000256" key="3">
    <source>
        <dbReference type="ARBA" id="ARBA00022448"/>
    </source>
</evidence>
<keyword evidence="5 9" id="KW-1133">Transmembrane helix</keyword>